<accession>A0A9W7CVF1</accession>
<comment type="caution">
    <text evidence="3">The sequence shown here is derived from an EMBL/GenBank/DDBJ whole genome shotgun (WGS) entry which is preliminary data.</text>
</comment>
<evidence type="ECO:0000256" key="1">
    <source>
        <dbReference type="SAM" id="MobiDB-lite"/>
    </source>
</evidence>
<dbReference type="Proteomes" id="UP001165121">
    <property type="component" value="Unassembled WGS sequence"/>
</dbReference>
<dbReference type="Pfam" id="PF12697">
    <property type="entry name" value="Abhydrolase_6"/>
    <property type="match status" value="1"/>
</dbReference>
<evidence type="ECO:0000313" key="3">
    <source>
        <dbReference type="EMBL" id="GMF41987.1"/>
    </source>
</evidence>
<name>A0A9W7CVF1_9STRA</name>
<gene>
    <name evidence="3" type="ORF">Pfra01_001353900</name>
</gene>
<organism evidence="3 4">
    <name type="scientific">Phytophthora fragariaefolia</name>
    <dbReference type="NCBI Taxonomy" id="1490495"/>
    <lineage>
        <taxon>Eukaryota</taxon>
        <taxon>Sar</taxon>
        <taxon>Stramenopiles</taxon>
        <taxon>Oomycota</taxon>
        <taxon>Peronosporomycetes</taxon>
        <taxon>Peronosporales</taxon>
        <taxon>Peronosporaceae</taxon>
        <taxon>Phytophthora</taxon>
    </lineage>
</organism>
<protein>
    <submittedName>
        <fullName evidence="3">Unnamed protein product</fullName>
    </submittedName>
</protein>
<evidence type="ECO:0000313" key="4">
    <source>
        <dbReference type="Proteomes" id="UP001165121"/>
    </source>
</evidence>
<dbReference type="OrthoDB" id="94039at2759"/>
<feature type="compositionally biased region" description="Low complexity" evidence="1">
    <location>
        <begin position="294"/>
        <end position="303"/>
    </location>
</feature>
<sequence>MAKPTLLFAHATGFCRQVWDPVIRRLKLSPQLQDAVDKYVTYDQPYHGSNRDESAPAQLYHKNGDPKSPRAKHPMNDWPQISADAAWEQVQNLQSAGGEHGPLIGIGHSMGAAALWATEAKHPGTFDQLILFEPIYGEVDASYDKKADFLVSITLARESKWPSMAAAASHFENWKNFSAWDREMLAHWIKGAVVFDEAQQAAVLACSPLIEASVYSGSRLCLTARELAAPRCPVSFHSGERTKLFDRDVFDSFASQRPTVYTNHPPLPNTSHLMVFEDPDASASAILSALQPLPSCSRPRPSRGAPIKRPHGPSSVLMDTPTTQ</sequence>
<dbReference type="InterPro" id="IPR029058">
    <property type="entry name" value="AB_hydrolase_fold"/>
</dbReference>
<dbReference type="EMBL" id="BSXT01001390">
    <property type="protein sequence ID" value="GMF41987.1"/>
    <property type="molecule type" value="Genomic_DNA"/>
</dbReference>
<evidence type="ECO:0000259" key="2">
    <source>
        <dbReference type="Pfam" id="PF12697"/>
    </source>
</evidence>
<reference evidence="3" key="1">
    <citation type="submission" date="2023-04" db="EMBL/GenBank/DDBJ databases">
        <title>Phytophthora fragariaefolia NBRC 109709.</title>
        <authorList>
            <person name="Ichikawa N."/>
            <person name="Sato H."/>
            <person name="Tonouchi N."/>
        </authorList>
    </citation>
    <scope>NUCLEOTIDE SEQUENCE</scope>
    <source>
        <strain evidence="3">NBRC 109709</strain>
    </source>
</reference>
<keyword evidence="4" id="KW-1185">Reference proteome</keyword>
<dbReference type="InterPro" id="IPR000073">
    <property type="entry name" value="AB_hydrolase_1"/>
</dbReference>
<dbReference type="SUPFAM" id="SSF53474">
    <property type="entry name" value="alpha/beta-Hydrolases"/>
    <property type="match status" value="1"/>
</dbReference>
<feature type="domain" description="AB hydrolase-1" evidence="2">
    <location>
        <begin position="6"/>
        <end position="283"/>
    </location>
</feature>
<dbReference type="Gene3D" id="3.40.50.1820">
    <property type="entry name" value="alpha/beta hydrolase"/>
    <property type="match status" value="1"/>
</dbReference>
<dbReference type="AlphaFoldDB" id="A0A9W7CVF1"/>
<feature type="region of interest" description="Disordered" evidence="1">
    <location>
        <begin position="43"/>
        <end position="75"/>
    </location>
</feature>
<feature type="region of interest" description="Disordered" evidence="1">
    <location>
        <begin position="293"/>
        <end position="324"/>
    </location>
</feature>
<proteinExistence type="predicted"/>